<sequence>MVQHHASCITGIPSPQELALSRRSVRYMPRLLGWPLLGIAYPASLSPRVASTLDLLILGRSLTENHLRANLPCWKQCEWLGEFR</sequence>
<dbReference type="HOGENOM" id="CLU_2524648_0_0_0"/>
<proteinExistence type="predicted"/>
<dbReference type="STRING" id="530564.Psta_3209"/>
<organism evidence="1 2">
    <name type="scientific">Pirellula staleyi (strain ATCC 27377 / DSM 6068 / ICPB 4128)</name>
    <name type="common">Pirella staleyi</name>
    <dbReference type="NCBI Taxonomy" id="530564"/>
    <lineage>
        <taxon>Bacteria</taxon>
        <taxon>Pseudomonadati</taxon>
        <taxon>Planctomycetota</taxon>
        <taxon>Planctomycetia</taxon>
        <taxon>Pirellulales</taxon>
        <taxon>Pirellulaceae</taxon>
        <taxon>Pirellula</taxon>
    </lineage>
</organism>
<gene>
    <name evidence="1" type="ordered locus">Psta_3209</name>
</gene>
<dbReference type="AlphaFoldDB" id="D2QX33"/>
<evidence type="ECO:0000313" key="1">
    <source>
        <dbReference type="EMBL" id="ADB17873.1"/>
    </source>
</evidence>
<reference evidence="1 2" key="1">
    <citation type="journal article" date="2009" name="Stand. Genomic Sci.">
        <title>Complete genome sequence of Pirellula staleyi type strain (ATCC 27377).</title>
        <authorList>
            <person name="Clum A."/>
            <person name="Tindall B.J."/>
            <person name="Sikorski J."/>
            <person name="Ivanova N."/>
            <person name="Mavrommatis K."/>
            <person name="Lucas S."/>
            <person name="Glavina del Rio T."/>
            <person name="Nolan M."/>
            <person name="Chen F."/>
            <person name="Tice H."/>
            <person name="Pitluck S."/>
            <person name="Cheng J.F."/>
            <person name="Chertkov O."/>
            <person name="Brettin T."/>
            <person name="Han C."/>
            <person name="Detter J.C."/>
            <person name="Kuske C."/>
            <person name="Bruce D."/>
            <person name="Goodwin L."/>
            <person name="Ovchinikova G."/>
            <person name="Pati A."/>
            <person name="Mikhailova N."/>
            <person name="Chen A."/>
            <person name="Palaniappan K."/>
            <person name="Land M."/>
            <person name="Hauser L."/>
            <person name="Chang Y.J."/>
            <person name="Jeffries C.D."/>
            <person name="Chain P."/>
            <person name="Rohde M."/>
            <person name="Goker M."/>
            <person name="Bristow J."/>
            <person name="Eisen J.A."/>
            <person name="Markowitz V."/>
            <person name="Hugenholtz P."/>
            <person name="Kyrpides N.C."/>
            <person name="Klenk H.P."/>
            <person name="Lapidus A."/>
        </authorList>
    </citation>
    <scope>NUCLEOTIDE SEQUENCE [LARGE SCALE GENOMIC DNA]</scope>
    <source>
        <strain evidence="2">ATCC 27377 / DSM 6068 / ICPB 4128</strain>
    </source>
</reference>
<dbReference type="Proteomes" id="UP000001887">
    <property type="component" value="Chromosome"/>
</dbReference>
<name>D2QX33_PIRSD</name>
<keyword evidence="2" id="KW-1185">Reference proteome</keyword>
<protein>
    <submittedName>
        <fullName evidence="1">Uncharacterized protein</fullName>
    </submittedName>
</protein>
<accession>D2QX33</accession>
<dbReference type="KEGG" id="psl:Psta_3209"/>
<evidence type="ECO:0000313" key="2">
    <source>
        <dbReference type="Proteomes" id="UP000001887"/>
    </source>
</evidence>
<dbReference type="EMBL" id="CP001848">
    <property type="protein sequence ID" value="ADB17873.1"/>
    <property type="molecule type" value="Genomic_DNA"/>
</dbReference>